<dbReference type="Gene3D" id="3.40.50.980">
    <property type="match status" value="4"/>
</dbReference>
<dbReference type="GO" id="GO:0043041">
    <property type="term" value="P:amino acid activation for nonribosomal peptide biosynthetic process"/>
    <property type="evidence" value="ECO:0007669"/>
    <property type="project" value="TreeGrafter"/>
</dbReference>
<dbReference type="InterPro" id="IPR036736">
    <property type="entry name" value="ACP-like_sf"/>
</dbReference>
<dbReference type="GO" id="GO:0072330">
    <property type="term" value="P:monocarboxylic acid biosynthetic process"/>
    <property type="evidence" value="ECO:0007669"/>
    <property type="project" value="UniProtKB-ARBA"/>
</dbReference>
<comment type="similarity">
    <text evidence="2">Belongs to the ATP-dependent AMP-binding enzyme family.</text>
</comment>
<dbReference type="Gene3D" id="1.10.1200.10">
    <property type="entry name" value="ACP-like"/>
    <property type="match status" value="3"/>
</dbReference>
<feature type="region of interest" description="Disordered" evidence="6">
    <location>
        <begin position="1059"/>
        <end position="1082"/>
    </location>
</feature>
<feature type="domain" description="Carrier" evidence="7">
    <location>
        <begin position="2063"/>
        <end position="2138"/>
    </location>
</feature>
<dbReference type="FunFam" id="3.30.300.30:FF:000010">
    <property type="entry name" value="Enterobactin synthetase component F"/>
    <property type="match status" value="4"/>
</dbReference>
<dbReference type="SMART" id="SM00823">
    <property type="entry name" value="PKS_PP"/>
    <property type="match status" value="4"/>
</dbReference>
<dbReference type="SUPFAM" id="SSF52777">
    <property type="entry name" value="CoA-dependent acyltransferases"/>
    <property type="match status" value="8"/>
</dbReference>
<dbReference type="Proteomes" id="UP000199699">
    <property type="component" value="Unassembled WGS sequence"/>
</dbReference>
<dbReference type="GO" id="GO:0008610">
    <property type="term" value="P:lipid biosynthetic process"/>
    <property type="evidence" value="ECO:0007669"/>
    <property type="project" value="UniProtKB-ARBA"/>
</dbReference>
<dbReference type="RefSeq" id="WP_091075564.1">
    <property type="nucleotide sequence ID" value="NZ_FMHT01000003.1"/>
</dbReference>
<evidence type="ECO:0000256" key="6">
    <source>
        <dbReference type="SAM" id="MobiDB-lite"/>
    </source>
</evidence>
<dbReference type="InterPro" id="IPR042099">
    <property type="entry name" value="ANL_N_sf"/>
</dbReference>
<proteinExistence type="inferred from homology"/>
<dbReference type="CDD" id="cd05235">
    <property type="entry name" value="SDR_e1"/>
    <property type="match status" value="1"/>
</dbReference>
<dbReference type="InterPro" id="IPR006162">
    <property type="entry name" value="Ppantetheine_attach_site"/>
</dbReference>
<feature type="domain" description="Carrier" evidence="7">
    <location>
        <begin position="986"/>
        <end position="1061"/>
    </location>
</feature>
<comment type="cofactor">
    <cofactor evidence="1">
        <name>pantetheine 4'-phosphate</name>
        <dbReference type="ChEBI" id="CHEBI:47942"/>
    </cofactor>
</comment>
<keyword evidence="5" id="KW-0436">Ligase</keyword>
<dbReference type="SUPFAM" id="SSF51735">
    <property type="entry name" value="NAD(P)-binding Rossmann-fold domains"/>
    <property type="match status" value="1"/>
</dbReference>
<organism evidence="8 9">
    <name type="scientific">Micromonospora nigra</name>
    <dbReference type="NCBI Taxonomy" id="145857"/>
    <lineage>
        <taxon>Bacteria</taxon>
        <taxon>Bacillati</taxon>
        <taxon>Actinomycetota</taxon>
        <taxon>Actinomycetes</taxon>
        <taxon>Micromonosporales</taxon>
        <taxon>Micromonosporaceae</taxon>
        <taxon>Micromonospora</taxon>
    </lineage>
</organism>
<dbReference type="Gene3D" id="2.30.38.10">
    <property type="entry name" value="Luciferase, Domain 3"/>
    <property type="match status" value="2"/>
</dbReference>
<dbReference type="CDD" id="cd05930">
    <property type="entry name" value="A_NRPS"/>
    <property type="match status" value="1"/>
</dbReference>
<dbReference type="Gene3D" id="3.40.50.12780">
    <property type="entry name" value="N-terminal domain of ligase-like"/>
    <property type="match status" value="2"/>
</dbReference>
<dbReference type="FunFam" id="3.40.50.12780:FF:000012">
    <property type="entry name" value="Non-ribosomal peptide synthetase"/>
    <property type="match status" value="2"/>
</dbReference>
<dbReference type="GO" id="GO:0044550">
    <property type="term" value="P:secondary metabolite biosynthetic process"/>
    <property type="evidence" value="ECO:0007669"/>
    <property type="project" value="UniProtKB-ARBA"/>
</dbReference>
<dbReference type="InterPro" id="IPR000873">
    <property type="entry name" value="AMP-dep_synth/lig_dom"/>
</dbReference>
<dbReference type="InterPro" id="IPR036291">
    <property type="entry name" value="NAD(P)-bd_dom_sf"/>
</dbReference>
<dbReference type="NCBIfam" id="TIGR01733">
    <property type="entry name" value="AA-adenyl-dom"/>
    <property type="match status" value="4"/>
</dbReference>
<dbReference type="PROSITE" id="PS50075">
    <property type="entry name" value="CARRIER"/>
    <property type="match status" value="4"/>
</dbReference>
<dbReference type="InterPro" id="IPR013120">
    <property type="entry name" value="FAR_NAD-bd"/>
</dbReference>
<feature type="region of interest" description="Disordered" evidence="6">
    <location>
        <begin position="3114"/>
        <end position="3135"/>
    </location>
</feature>
<dbReference type="FunFam" id="2.30.38.10:FF:000001">
    <property type="entry name" value="Non-ribosomal peptide synthetase PvdI"/>
    <property type="match status" value="1"/>
</dbReference>
<dbReference type="InterPro" id="IPR009081">
    <property type="entry name" value="PP-bd_ACP"/>
</dbReference>
<evidence type="ECO:0000256" key="2">
    <source>
        <dbReference type="ARBA" id="ARBA00006432"/>
    </source>
</evidence>
<dbReference type="GO" id="GO:0016874">
    <property type="term" value="F:ligase activity"/>
    <property type="evidence" value="ECO:0007669"/>
    <property type="project" value="UniProtKB-KW"/>
</dbReference>
<dbReference type="InterPro" id="IPR020845">
    <property type="entry name" value="AMP-binding_CS"/>
</dbReference>
<dbReference type="Pfam" id="PF00550">
    <property type="entry name" value="PP-binding"/>
    <property type="match status" value="4"/>
</dbReference>
<keyword evidence="4" id="KW-0597">Phosphoprotein</keyword>
<dbReference type="GO" id="GO:0005829">
    <property type="term" value="C:cytosol"/>
    <property type="evidence" value="ECO:0007669"/>
    <property type="project" value="TreeGrafter"/>
</dbReference>
<gene>
    <name evidence="8" type="ORF">GA0070616_0519</name>
</gene>
<dbReference type="InterPro" id="IPR045851">
    <property type="entry name" value="AMP-bd_C_sf"/>
</dbReference>
<feature type="region of interest" description="Disordered" evidence="6">
    <location>
        <begin position="2136"/>
        <end position="2155"/>
    </location>
</feature>
<dbReference type="InterPro" id="IPR020806">
    <property type="entry name" value="PKS_PP-bd"/>
</dbReference>
<dbReference type="NCBIfam" id="TIGR01746">
    <property type="entry name" value="Thioester-redct"/>
    <property type="match status" value="1"/>
</dbReference>
<dbReference type="Gene3D" id="3.30.559.10">
    <property type="entry name" value="Chloramphenicol acetyltransferase-like domain"/>
    <property type="match status" value="4"/>
</dbReference>
<dbReference type="SUPFAM" id="SSF47336">
    <property type="entry name" value="ACP-like"/>
    <property type="match status" value="4"/>
</dbReference>
<dbReference type="Pfam" id="PF00668">
    <property type="entry name" value="Condensation"/>
    <property type="match status" value="4"/>
</dbReference>
<dbReference type="Gene3D" id="3.30.300.30">
    <property type="match status" value="4"/>
</dbReference>
<dbReference type="PROSITE" id="PS00455">
    <property type="entry name" value="AMP_BINDING"/>
    <property type="match status" value="4"/>
</dbReference>
<dbReference type="InterPro" id="IPR025110">
    <property type="entry name" value="AMP-bd_C"/>
</dbReference>
<dbReference type="STRING" id="145857.GA0070616_0519"/>
<dbReference type="CDD" id="cd17643">
    <property type="entry name" value="A_NRPS_Cytc1-like"/>
    <property type="match status" value="1"/>
</dbReference>
<dbReference type="Pfam" id="PF07993">
    <property type="entry name" value="NAD_binding_4"/>
    <property type="match status" value="1"/>
</dbReference>
<dbReference type="CDD" id="cd12116">
    <property type="entry name" value="A_NRPS_Ta1_like"/>
    <property type="match status" value="1"/>
</dbReference>
<dbReference type="PANTHER" id="PTHR45527">
    <property type="entry name" value="NONRIBOSOMAL PEPTIDE SYNTHETASE"/>
    <property type="match status" value="1"/>
</dbReference>
<dbReference type="InterPro" id="IPR010071">
    <property type="entry name" value="AA_adenyl_dom"/>
</dbReference>
<sequence>MSVEETPARTREAYLLPTSFGQRRLWFLDLLEPDSSASYVEHGALRIRGELDVPALQRALDTLVARHETLRTGLVLVDSEPVQAVSTSLTVAIERIDVADLVPPGLPTDEVHQRLAGRIRKLLRRRIEVTRPPLFRATLLDIADGDRVLLVAFHHAVYDQWSGAVFVRELLTAYDAALAGVEPALPELPIQYGDFAAWQREWVGGEEEDGQLGYWADRLAGLPPLELPTDRPRPATQTFDGATVTEAFPAGLVADLEHLGRDHQATLFMTVLAGFATVLARHSGQDDLAIGTPVAGRRAAEVEHLIGFFVNNLPLRVDAGADPSFAELLDRVRATCLDGYANADVPFERVVERVRPDRDLARSPLFSVMFVFGNVPLPALTASGITAELFRVDPGTAKFDLFVTCVPRADGGLNVTVEYNTALFDPATAQRLLAHLRMVLDGAVADPHRPISALPLLTETEREQLTTWGRGASRPVPARTLPELVAAHADADTDRTAVTGVSGRLSYGELVGRARRIATALRAAGVTPGQLVGVAVGRDVDLPATLLGVLGAGAAYLPIDVALPVDRVRFVLADSGATLVLADATTADALPAGTPLLRVDADLPAADGTGRAHPDADLPAAGDWPATPAADDIAYVIYTSGSTGTPKGVAVPHGALLNLLATMAERPGLGRDDVLAALTTLSFDIAALELFGPLLAGGRVDVVPREVAGDGTRLAAHLSEVGATVAQATPGTWKLLLAAGWRPAPGFAVWCGGEVFPPELAHTLAGTGAAVWNLYGPTETTVWSTVYRVVGGEGSLPLGVPVANTELLVVDAGGRRVPVGVPGELWIGGAGVAAGYWRREELTAERFVGHPEVSGARVYRTGDVVRWRADGGLEFLGRVDFQVKVRGHRIELGEIESVLRGHPGVRDAVVVVREDRPGDQRLVAYHVGGPVSDDDLRAACRDRLPEYMVPAVFVPLAALPLTPNGKIDRRALPAPDPARREGTYVAPRGPVEETVAGIFADVLGVDRVGRDDDFFTLGGHSLLATGVIGRIAATLGVDLPVRTVFARPTVAGLAAALPGASPADTRPTDASPVGGSAPAVRRGVRHPEADGTIRFPASFQQRRVWFLTEFEPATATAYHLYGALRLRGPLDVPALHRAVALLVERHESLRTGFAAVDGEPVQVVHPHVPTPLTEVDLRAAGDPEAALAELLRAEAVGPFDLAVPPLLRITLAICGPDDAALLVTLHHAVGDRLAVEALTTELSTAYTALAAGNEPTLPDLPVQYGDYADAQQEWAGGPAEERQLDFWRTQLADVPVLDLPTDRARPAVLTHRGATRQAELPAELVDRLTGLAAARGGTLFMALLAGYALTLSRYCRTEDVPVGSPISGRYRPELEPLIGYFTNNLVLRTDLGGDPTVGELVDRVRAVCLDAYAHADVPFERLVERLRPERDLAHSPLFQVMFIAAHLPAPSLRLGALTATPLRAPETTAKYDLTFTVFPTGPESTAQRVVAEYNTDLFDADTVDRLLAHYRMVLTAFADGVDRPLSTLPALPPEERARLTRWGTGTRPQIPETSVDRYVSAGFARHADRIAVADDTTRLSYAELDARAHQLAHHLRALGVGRGDKVALLAERSCEVLVALLGVLRAGAAYVPIDKDFPADRIAFILDDSGATAVLTQENLVGLLPQPLPGAVRVLRLDTDWSAVAQRPVDPLPDGPGQDDLAYVIYTSGSTGRPKGVLLPHRPVVNFLLTMAERPGMPTDAVVGAANTISCDMPVLDVYLPLVAGARIEMIPHDTVVDGERLAERLARSGVTYLQGTPTTWRLLQQAGWRPPAGFTALAGAEKVPTDLAHWLHDLGATVWHLYGPTETTVWSTVYRVVGGEGSLPLGVPVANTELLVVDAGGRRVPVGVPGELWIGGAGVAAGYWRREELTAERFVGHPEVSGARVYRTGDVVRWRADGGLEFLGRVDFQVKVRGHRIELGEIESVLRGHPGVRDAVVVVREDRPGDQRLVGYADLHDPDGADRVALTHELHAACRDRLPDYMVPAALVLLDALPLTANRNKVDRAKLPAPDGLRPDIGTYVEPRGPVEQTVAGIFADVLTLDRVGRDDDFFALGGHSLLATRLVARVRDALATDLPVRTVFARPTVAALAAALPQPARTGSDPAPEQAAGPTPVELPPIAAQFRMPQVGGDLSGRWVLPASSGQRRLWFLDQLDPGSAGAYAVDSAVRLTGPLDPDALHRALNAVVARHETLRTSFHEADGEPVQVVAPALVVPLDRVEAADADTLAETLDGLSGRPFDLTVAPLLRATLIRLTHREHVLHLALHHAICDRWSVQILARDLVAAYVAGADPTAAGLPGLPVQYGDYAAWQRQWTAGEGATAQVEHWRERLADLPTLDLPTDRPRPVSRAYTGDLRWDRIPADLVARATEAGRRRSATLFMVGLAACQLLLGRYSGQTDFAVGSPVAGRPRTELEGLVGFFVNNLVLRADLTGDPTVGELLDRVRDTCLDAYAHADVPFDLLVERLRPVRDRAQTPLFNVLFAVQNTPAAARAMGEAVVTPVDLRPGTAQFDLSIMLVPDDDGLRLRVEYDRELFDPATVDRMIAQYRLILADLSGDPGRRLGELAPLTEDERRLLLDEWVRTTPQPETPGLLTRFREQAARTPDAVAAECGNDRIGYAELRDRAADLAGRLHAAGVARGDRVGIHLDRSLDLLVAVLGVLDAGAAYVPLDPAWPAERMRYVLDDAGVTALVADADLAGFTGPVVAPTTFAPVATAADRAPEDPDDVAYLIYTSGSTGRPKGVMVTHRNVVRLVTGAATLFRLGPDDVWSMFHPVAFDVSVFELWGAWLTGGRVVVVPYLASREPAELRALLARHRVTVLSQTPTAFRQLTTVEATAADRLAALRYVVFAGEPLEVRALAGWFDRYGDDQPELVNMYGTTETTVHATFHRVRATELAEPNRNRVGRPLPDLRILLLDPALRPVPLGGPGEVAIGGPGVSLGYAGRPELTAERFVTDPHTGERLYRTGDRARWLPDGTLDFLGRTDTQVKIRGFRVEPGEVEAVLREHPEVADAVVVARAGRADDTELAGYVVPRPDAAPTSAALREHARRLLPEYLVPATLTVLAELPRTGNGKLDVRALPEPTRAGDDSQTDTVAPRDDLERTLADIWREVLGVDRLGVHDNFFDLGGHSLLATRAMSRTRAALGVDTGVRALFDLPTVAALAGLLRTDEGGSTAAIPVLPRDGVLPVSPAQRRLWLLHQLDPTSGGAYVIGTAVRLRGPLDVDGFRAAFAEVVARHEPLRTRFDVRDGEPVQVVLPELTVPVELLDARPDEVAALTRDRLTAPFDLGTAPLVRVTLLRVDDEEHHLLLALDHTIGDQGSTQVLVRDLVTAYRARVAGEPVDLPAPALQYADVAAWQRDRLERGEHDEELRHWVDRLAGLPVLDLPTDRVRPATRTNRGGQRYAEVPAGVVDRLTGVARRYDATGFMVALAAYQLMLGRYAGQSDFGVAVPVSGRDRPETETLVGFLANTLVLRADLAGDPSVAELIGRVRRACLAAYAHAEVPFDVLVERLGITRDLSRTPLAQVGFALVDRVDAADRRFAGITAEPLEVDPGTAKTDLTVTVVPTDGGAWRLVAEYATDLFTPATVDRMVAHLVMLLTEIATDPERAVAALPELPAAEAAQLAEWGRGPVADLPTETWPELFARQVAATPDHPAVIFGDESVSYAELNGRANRLAHRLVDLGVAPDALVGIVADRSVEMVVAVLAVLKAGGAYVPVDPSYPADRVAFMISDSRARVLLAPTALRERIDAPATVVAIDDPDLAGLPDTDPPVRCRPEHLAYVIYTSGSTGTPKGVAVEHRSVANLHLTRHLAGLHDGSRVLQFAPFSFDVSVFEMVLSLLGGVPLVVPAPADLAGGVEIVQLINRQRVTFTFIPPSLLAHLAPEHVPTLEVLGSGGEDCPADVAERWGGKKRFLIGYGPTETTVYATVTDEIVGGGHPPIGRPVTNTVVRVLDERLRSRPLGAPGELFIGGAGLARGYLHRPELTEAAFVTHPVTGERLYRTGDLVRYLPDGNLEFLGRTDDQVKLRGFRIELGEIAAALRAHPGVAEAVAVVREDRPGDKKLVGYVVPADGTAGDDALLRAARDAVGERLPQYMVPAAVVALPALPLTPNGKVDRRALPAPTGTVADTGYVPPRTATERQLTRLVAEALGVERVGLDDDFFALGGHSLLAARLHATIRRLWNVDLPVRVLFERSRIGALADLLDAQGTVDVAAAEAEHVAALRADVVLPEEIRPVGEVRFTERPGTVLLTGATGFLGAFLARHLAEQGATVLCLVRGRDDTDAQRRLETQLRRYHCWDEASADRVRAVTGDLEAPRLGLTERRFADLAREVDAIHHCGAVVHFLRPYAMLRDGNVRGTVEILRLATLDRPIPVHYVSTMSVFGGLTPEGPVEEAVLREDVLPDVPPPVTDTGYNHSKWVAEQVVALARARGLPIAVYRPGRIAGDTRSGVWRRDDLVCQVIRACVRTGLVPDTGLATDLVPVDHIAEVITGLSRRRAALGRTFHFALAEKVPLVRLADALTDRGWPVRRVPLAQWYAAVTAAAEAGDAELGPVLAMYAPLAEGRVSGPGEPVFDDRATREVLGDGLRPPRVDTDLLGRYLDGLVAEGFLPAPPTTDQAEGDQR</sequence>
<dbReference type="FunFam" id="1.10.1200.10:FF:000016">
    <property type="entry name" value="Non-ribosomal peptide synthase"/>
    <property type="match status" value="3"/>
</dbReference>
<dbReference type="InterPro" id="IPR023213">
    <property type="entry name" value="CAT-like_dom_sf"/>
</dbReference>
<evidence type="ECO:0000313" key="8">
    <source>
        <dbReference type="EMBL" id="SCL14711.1"/>
    </source>
</evidence>
<dbReference type="Gene3D" id="3.30.559.30">
    <property type="entry name" value="Nonribosomal peptide synthetase, condensation domain"/>
    <property type="match status" value="4"/>
</dbReference>
<dbReference type="InterPro" id="IPR029058">
    <property type="entry name" value="AB_hydrolase_fold"/>
</dbReference>
<evidence type="ECO:0000259" key="7">
    <source>
        <dbReference type="PROSITE" id="PS50075"/>
    </source>
</evidence>
<accession>A0A1C6RC28</accession>
<dbReference type="SUPFAM" id="SSF56801">
    <property type="entry name" value="Acetyl-CoA synthetase-like"/>
    <property type="match status" value="4"/>
</dbReference>
<feature type="domain" description="Carrier" evidence="7">
    <location>
        <begin position="4175"/>
        <end position="4250"/>
    </location>
</feature>
<keyword evidence="9" id="KW-1185">Reference proteome</keyword>
<dbReference type="FunFam" id="3.40.50.980:FF:000002">
    <property type="entry name" value="Enterobactin synthetase component F"/>
    <property type="match status" value="1"/>
</dbReference>
<dbReference type="InterPro" id="IPR010080">
    <property type="entry name" value="Thioester_reductase-like_dom"/>
</dbReference>
<evidence type="ECO:0000256" key="5">
    <source>
        <dbReference type="ARBA" id="ARBA00022598"/>
    </source>
</evidence>
<protein>
    <submittedName>
        <fullName evidence="8">Amino acid adenylation domain-containing protein/thioester reductase domain-containing protein</fullName>
    </submittedName>
</protein>
<evidence type="ECO:0000256" key="1">
    <source>
        <dbReference type="ARBA" id="ARBA00001957"/>
    </source>
</evidence>
<evidence type="ECO:0000256" key="4">
    <source>
        <dbReference type="ARBA" id="ARBA00022553"/>
    </source>
</evidence>
<dbReference type="GO" id="GO:0031177">
    <property type="term" value="F:phosphopantetheine binding"/>
    <property type="evidence" value="ECO:0007669"/>
    <property type="project" value="InterPro"/>
</dbReference>
<dbReference type="Pfam" id="PF13193">
    <property type="entry name" value="AMP-binding_C"/>
    <property type="match status" value="4"/>
</dbReference>
<name>A0A1C6RC28_9ACTN</name>
<dbReference type="OrthoDB" id="5476914at2"/>
<dbReference type="FunFam" id="1.10.1200.10:FF:000005">
    <property type="entry name" value="Nonribosomal peptide synthetase 1"/>
    <property type="match status" value="1"/>
</dbReference>
<dbReference type="InterPro" id="IPR001242">
    <property type="entry name" value="Condensation_dom"/>
</dbReference>
<evidence type="ECO:0000256" key="3">
    <source>
        <dbReference type="ARBA" id="ARBA00022450"/>
    </source>
</evidence>
<reference evidence="8 9" key="1">
    <citation type="submission" date="2016-06" db="EMBL/GenBank/DDBJ databases">
        <authorList>
            <person name="Kjaerup R.B."/>
            <person name="Dalgaard T.S."/>
            <person name="Juul-Madsen H.R."/>
        </authorList>
    </citation>
    <scope>NUCLEOTIDE SEQUENCE [LARGE SCALE GENOMIC DNA]</scope>
    <source>
        <strain evidence="8 9">DSM 43818</strain>
    </source>
</reference>
<dbReference type="CDD" id="cd19531">
    <property type="entry name" value="LCL_NRPS-like"/>
    <property type="match status" value="4"/>
</dbReference>
<feature type="domain" description="Carrier" evidence="7">
    <location>
        <begin position="3136"/>
        <end position="3211"/>
    </location>
</feature>
<dbReference type="Gene3D" id="3.40.50.720">
    <property type="entry name" value="NAD(P)-binding Rossmann-like Domain"/>
    <property type="match status" value="1"/>
</dbReference>
<dbReference type="PANTHER" id="PTHR45527:SF1">
    <property type="entry name" value="FATTY ACID SYNTHASE"/>
    <property type="match status" value="1"/>
</dbReference>
<dbReference type="EMBL" id="FMHT01000003">
    <property type="protein sequence ID" value="SCL14711.1"/>
    <property type="molecule type" value="Genomic_DNA"/>
</dbReference>
<evidence type="ECO:0000313" key="9">
    <source>
        <dbReference type="Proteomes" id="UP000199699"/>
    </source>
</evidence>
<dbReference type="Pfam" id="PF00501">
    <property type="entry name" value="AMP-binding"/>
    <property type="match status" value="4"/>
</dbReference>
<dbReference type="Gene3D" id="3.40.50.1820">
    <property type="entry name" value="alpha/beta hydrolase"/>
    <property type="match status" value="1"/>
</dbReference>
<dbReference type="PROSITE" id="PS00012">
    <property type="entry name" value="PHOSPHOPANTETHEINE"/>
    <property type="match status" value="2"/>
</dbReference>
<dbReference type="FunFam" id="3.40.50.980:FF:000001">
    <property type="entry name" value="Non-ribosomal peptide synthetase"/>
    <property type="match status" value="3"/>
</dbReference>
<dbReference type="NCBIfam" id="NF003417">
    <property type="entry name" value="PRK04813.1"/>
    <property type="match status" value="4"/>
</dbReference>
<keyword evidence="3" id="KW-0596">Phosphopantetheine</keyword>